<protein>
    <submittedName>
        <fullName evidence="1">Uncharacterized protein</fullName>
    </submittedName>
</protein>
<reference evidence="1 2" key="1">
    <citation type="submission" date="2013-02" db="EMBL/GenBank/DDBJ databases">
        <authorList>
            <person name="Genoscope - CEA"/>
        </authorList>
    </citation>
    <scope>NUCLEOTIDE SEQUENCE [LARGE SCALE GENOMIC DNA]</scope>
    <source>
        <strain evidence="1 2">STM 2683</strain>
    </source>
</reference>
<dbReference type="EMBL" id="CAUM01000095">
    <property type="protein sequence ID" value="CCV06219.1"/>
    <property type="molecule type" value="Genomic_DNA"/>
</dbReference>
<dbReference type="AlphaFoldDB" id="M5ENA2"/>
<comment type="caution">
    <text evidence="1">The sequence shown here is derived from an EMBL/GenBank/DDBJ whole genome shotgun (WGS) entry which is preliminary data.</text>
</comment>
<keyword evidence="2" id="KW-1185">Reference proteome</keyword>
<name>M5ENA2_9HYPH</name>
<proteinExistence type="predicted"/>
<gene>
    <name evidence="1" type="ORF">MESS2_30020</name>
</gene>
<evidence type="ECO:0000313" key="1">
    <source>
        <dbReference type="EMBL" id="CCV06219.1"/>
    </source>
</evidence>
<evidence type="ECO:0000313" key="2">
    <source>
        <dbReference type="Proteomes" id="UP000012062"/>
    </source>
</evidence>
<dbReference type="Proteomes" id="UP000012062">
    <property type="component" value="Unassembled WGS sequence"/>
</dbReference>
<accession>M5ENA2</accession>
<organism evidence="1 2">
    <name type="scientific">Mesorhizobium metallidurans STM 2683</name>
    <dbReference type="NCBI Taxonomy" id="1297569"/>
    <lineage>
        <taxon>Bacteria</taxon>
        <taxon>Pseudomonadati</taxon>
        <taxon>Pseudomonadota</taxon>
        <taxon>Alphaproteobacteria</taxon>
        <taxon>Hyphomicrobiales</taxon>
        <taxon>Phyllobacteriaceae</taxon>
        <taxon>Mesorhizobium</taxon>
    </lineage>
</organism>
<sequence length="25" mass="2808">MNILVLMDLTALHDDLLRGSYADFA</sequence>